<evidence type="ECO:0000313" key="2">
    <source>
        <dbReference type="Proteomes" id="UP000641137"/>
    </source>
</evidence>
<evidence type="ECO:0000313" key="1">
    <source>
        <dbReference type="EMBL" id="GHC71389.1"/>
    </source>
</evidence>
<name>A0A8J3DQ93_9HYPH</name>
<proteinExistence type="predicted"/>
<comment type="caution">
    <text evidence="1">The sequence shown here is derived from an EMBL/GenBank/DDBJ whole genome shotgun (WGS) entry which is preliminary data.</text>
</comment>
<dbReference type="Proteomes" id="UP000641137">
    <property type="component" value="Unassembled WGS sequence"/>
</dbReference>
<dbReference type="InterPro" id="IPR046083">
    <property type="entry name" value="DUF6101"/>
</dbReference>
<sequence length="188" mass="21323">MTMGLKPVWAEGNLRLDPWELPQATSYSLRGEAGDVTFTVDHRGARIRRLLDRSRLPVTIMLPFHAFQGVAARAIEDENGFVTVTLELLHEDASLCVPLLIANDLGDVAGDWRAWSDMLKLPMLLIESDGIARSLEETMQMEISLHPGYERRKRRHSAEKRPRFLARRKTGSLGLRVVVEGREIIARR</sequence>
<accession>A0A8J3DQ93</accession>
<dbReference type="RefSeq" id="WP_189489698.1">
    <property type="nucleotide sequence ID" value="NZ_BMZO01000005.1"/>
</dbReference>
<gene>
    <name evidence="1" type="ORF">GCM10010136_18520</name>
</gene>
<protein>
    <submittedName>
        <fullName evidence="1">Uncharacterized protein</fullName>
    </submittedName>
</protein>
<dbReference type="Pfam" id="PF19596">
    <property type="entry name" value="DUF6101"/>
    <property type="match status" value="1"/>
</dbReference>
<reference evidence="1" key="1">
    <citation type="journal article" date="2014" name="Int. J. Syst. Evol. Microbiol.">
        <title>Complete genome sequence of Corynebacterium casei LMG S-19264T (=DSM 44701T), isolated from a smear-ripened cheese.</title>
        <authorList>
            <consortium name="US DOE Joint Genome Institute (JGI-PGF)"/>
            <person name="Walter F."/>
            <person name="Albersmeier A."/>
            <person name="Kalinowski J."/>
            <person name="Ruckert C."/>
        </authorList>
    </citation>
    <scope>NUCLEOTIDE SEQUENCE</scope>
    <source>
        <strain evidence="1">KCTC 42097</strain>
    </source>
</reference>
<keyword evidence="2" id="KW-1185">Reference proteome</keyword>
<organism evidence="1 2">
    <name type="scientific">Limoniibacter endophyticus</name>
    <dbReference type="NCBI Taxonomy" id="1565040"/>
    <lineage>
        <taxon>Bacteria</taxon>
        <taxon>Pseudomonadati</taxon>
        <taxon>Pseudomonadota</taxon>
        <taxon>Alphaproteobacteria</taxon>
        <taxon>Hyphomicrobiales</taxon>
        <taxon>Bartonellaceae</taxon>
        <taxon>Limoniibacter</taxon>
    </lineage>
</organism>
<dbReference type="EMBL" id="BMZO01000005">
    <property type="protein sequence ID" value="GHC71389.1"/>
    <property type="molecule type" value="Genomic_DNA"/>
</dbReference>
<reference evidence="1" key="2">
    <citation type="submission" date="2020-09" db="EMBL/GenBank/DDBJ databases">
        <authorList>
            <person name="Sun Q."/>
            <person name="Kim S."/>
        </authorList>
    </citation>
    <scope>NUCLEOTIDE SEQUENCE</scope>
    <source>
        <strain evidence="1">KCTC 42097</strain>
    </source>
</reference>
<dbReference type="AlphaFoldDB" id="A0A8J3DQ93"/>